<evidence type="ECO:0000313" key="1">
    <source>
        <dbReference type="EMBL" id="KAH9312872.1"/>
    </source>
</evidence>
<evidence type="ECO:0000313" key="2">
    <source>
        <dbReference type="Proteomes" id="UP000824469"/>
    </source>
</evidence>
<comment type="caution">
    <text evidence="1">The sequence shown here is derived from an EMBL/GenBank/DDBJ whole genome shotgun (WGS) entry which is preliminary data.</text>
</comment>
<gene>
    <name evidence="1" type="ORF">KI387_027907</name>
</gene>
<reference evidence="1 2" key="1">
    <citation type="journal article" date="2021" name="Nat. Plants">
        <title>The Taxus genome provides insights into paclitaxel biosynthesis.</title>
        <authorList>
            <person name="Xiong X."/>
            <person name="Gou J."/>
            <person name="Liao Q."/>
            <person name="Li Y."/>
            <person name="Zhou Q."/>
            <person name="Bi G."/>
            <person name="Li C."/>
            <person name="Du R."/>
            <person name="Wang X."/>
            <person name="Sun T."/>
            <person name="Guo L."/>
            <person name="Liang H."/>
            <person name="Lu P."/>
            <person name="Wu Y."/>
            <person name="Zhang Z."/>
            <person name="Ro D.K."/>
            <person name="Shang Y."/>
            <person name="Huang S."/>
            <person name="Yan J."/>
        </authorList>
    </citation>
    <scope>NUCLEOTIDE SEQUENCE [LARGE SCALE GENOMIC DNA]</scope>
    <source>
        <strain evidence="1">Ta-2019</strain>
    </source>
</reference>
<dbReference type="Proteomes" id="UP000824469">
    <property type="component" value="Unassembled WGS sequence"/>
</dbReference>
<accession>A0AA38FXU9</accession>
<keyword evidence="2" id="KW-1185">Reference proteome</keyword>
<dbReference type="AlphaFoldDB" id="A0AA38FXU9"/>
<name>A0AA38FXU9_TAXCH</name>
<dbReference type="EMBL" id="JAHRHJ020000006">
    <property type="protein sequence ID" value="KAH9312872.1"/>
    <property type="molecule type" value="Genomic_DNA"/>
</dbReference>
<feature type="non-terminal residue" evidence="1">
    <location>
        <position position="89"/>
    </location>
</feature>
<sequence length="89" mass="9328">VLMEGGGRRRIWRNMCVEEVQGVEGTAPVQGGRQGGSVERAEGAIQGCVGQCGGRRGKGDKFGGGREAVAQDGWAQVVGWAGTARGWRE</sequence>
<feature type="non-terminal residue" evidence="1">
    <location>
        <position position="1"/>
    </location>
</feature>
<protein>
    <submittedName>
        <fullName evidence="1">Uncharacterized protein</fullName>
    </submittedName>
</protein>
<proteinExistence type="predicted"/>
<organism evidence="1 2">
    <name type="scientific">Taxus chinensis</name>
    <name type="common">Chinese yew</name>
    <name type="synonym">Taxus wallichiana var. chinensis</name>
    <dbReference type="NCBI Taxonomy" id="29808"/>
    <lineage>
        <taxon>Eukaryota</taxon>
        <taxon>Viridiplantae</taxon>
        <taxon>Streptophyta</taxon>
        <taxon>Embryophyta</taxon>
        <taxon>Tracheophyta</taxon>
        <taxon>Spermatophyta</taxon>
        <taxon>Pinopsida</taxon>
        <taxon>Pinidae</taxon>
        <taxon>Conifers II</taxon>
        <taxon>Cupressales</taxon>
        <taxon>Taxaceae</taxon>
        <taxon>Taxus</taxon>
    </lineage>
</organism>